<protein>
    <submittedName>
        <fullName evidence="1">RNA-binding protein Hfq</fullName>
    </submittedName>
</protein>
<name>A0AAU6W1A7_9CAUD</name>
<dbReference type="EMBL" id="PP179318">
    <property type="protein sequence ID" value="XAI70047.1"/>
    <property type="molecule type" value="Genomic_DNA"/>
</dbReference>
<reference evidence="1" key="1">
    <citation type="journal article" date="2024" name="J. Gen. Virol.">
        <title>Novel phages of Pseudomonas syringae unveil numerous potential auxiliary metabolic genes.</title>
        <authorList>
            <person name="Feltin C."/>
            <person name="Garneau J.R."/>
            <person name="Morris C.E."/>
            <person name="Berard A."/>
            <person name="Torres-Barcelo C."/>
        </authorList>
    </citation>
    <scope>NUCLEOTIDE SEQUENCE</scope>
</reference>
<dbReference type="Gene3D" id="2.30.30.100">
    <property type="match status" value="1"/>
</dbReference>
<sequence>MNASVTPIHTQKKPQDHKNGHQVILKTFIRDKTVIEIEFTDGTVQLGRVTQFDNYTITLMRLVRGRAGYREIKPGMKAPDQALREDGHRTFFKSVIKGFGAYVDV</sequence>
<organism evidence="1">
    <name type="scientific">Pseudomonas phage Nican01</name>
    <dbReference type="NCBI Taxonomy" id="3138540"/>
    <lineage>
        <taxon>Viruses</taxon>
        <taxon>Duplodnaviria</taxon>
        <taxon>Heunggongvirae</taxon>
        <taxon>Uroviricota</taxon>
        <taxon>Caudoviricetes</taxon>
        <taxon>Nickievirus</taxon>
    </lineage>
</organism>
<proteinExistence type="predicted"/>
<accession>A0AAU6W1A7</accession>
<evidence type="ECO:0000313" key="1">
    <source>
        <dbReference type="EMBL" id="XAI70047.1"/>
    </source>
</evidence>
<gene>
    <name evidence="1" type="primary">hfq</name>
    <name evidence="1" type="ORF">Nican01_00034</name>
</gene>